<keyword evidence="3" id="KW-1185">Reference proteome</keyword>
<proteinExistence type="predicted"/>
<dbReference type="EMBL" id="QJKJ01004463">
    <property type="protein sequence ID" value="RDX94067.1"/>
    <property type="molecule type" value="Genomic_DNA"/>
</dbReference>
<accession>A0A371GU41</accession>
<evidence type="ECO:0000259" key="1">
    <source>
        <dbReference type="Pfam" id="PF07727"/>
    </source>
</evidence>
<dbReference type="Proteomes" id="UP000257109">
    <property type="component" value="Unassembled WGS sequence"/>
</dbReference>
<feature type="domain" description="Reverse transcriptase Ty1/copia-type" evidence="1">
    <location>
        <begin position="10"/>
        <end position="157"/>
    </location>
</feature>
<comment type="caution">
    <text evidence="2">The sequence shown here is derived from an EMBL/GenBank/DDBJ whole genome shotgun (WGS) entry which is preliminary data.</text>
</comment>
<dbReference type="PANTHER" id="PTHR43383">
    <property type="entry name" value="NODULIN 6"/>
    <property type="match status" value="1"/>
</dbReference>
<evidence type="ECO:0000313" key="3">
    <source>
        <dbReference type="Proteomes" id="UP000257109"/>
    </source>
</evidence>
<reference evidence="2" key="1">
    <citation type="submission" date="2018-05" db="EMBL/GenBank/DDBJ databases">
        <title>Draft genome of Mucuna pruriens seed.</title>
        <authorList>
            <person name="Nnadi N.E."/>
            <person name="Vos R."/>
            <person name="Hasami M.H."/>
            <person name="Devisetty U.K."/>
            <person name="Aguiy J.C."/>
        </authorList>
    </citation>
    <scope>NUCLEOTIDE SEQUENCE [LARGE SCALE GENOMIC DNA]</scope>
    <source>
        <strain evidence="2">JCA_2017</strain>
    </source>
</reference>
<evidence type="ECO:0000313" key="2">
    <source>
        <dbReference type="EMBL" id="RDX94067.1"/>
    </source>
</evidence>
<dbReference type="OrthoDB" id="1645289at2759"/>
<gene>
    <name evidence="2" type="ORF">CR513_23591</name>
</gene>
<protein>
    <recommendedName>
        <fullName evidence="1">Reverse transcriptase Ty1/copia-type domain-containing protein</fullName>
    </recommendedName>
</protein>
<dbReference type="Pfam" id="PF07727">
    <property type="entry name" value="RVT_2"/>
    <property type="match status" value="1"/>
</dbReference>
<dbReference type="AlphaFoldDB" id="A0A371GU41"/>
<feature type="non-terminal residue" evidence="2">
    <location>
        <position position="1"/>
    </location>
</feature>
<dbReference type="PANTHER" id="PTHR43383:SF2">
    <property type="entry name" value="AMIDOHYDROLASE 2 FAMILY PROTEIN"/>
    <property type="match status" value="1"/>
</dbReference>
<dbReference type="InterPro" id="IPR013103">
    <property type="entry name" value="RVT_2"/>
</dbReference>
<dbReference type="STRING" id="157652.A0A371GU41"/>
<organism evidence="2 3">
    <name type="scientific">Mucuna pruriens</name>
    <name type="common">Velvet bean</name>
    <name type="synonym">Dolichos pruriens</name>
    <dbReference type="NCBI Taxonomy" id="157652"/>
    <lineage>
        <taxon>Eukaryota</taxon>
        <taxon>Viridiplantae</taxon>
        <taxon>Streptophyta</taxon>
        <taxon>Embryophyta</taxon>
        <taxon>Tracheophyta</taxon>
        <taxon>Spermatophyta</taxon>
        <taxon>Magnoliopsida</taxon>
        <taxon>eudicotyledons</taxon>
        <taxon>Gunneridae</taxon>
        <taxon>Pentapetalae</taxon>
        <taxon>rosids</taxon>
        <taxon>fabids</taxon>
        <taxon>Fabales</taxon>
        <taxon>Fabaceae</taxon>
        <taxon>Papilionoideae</taxon>
        <taxon>50 kb inversion clade</taxon>
        <taxon>NPAAA clade</taxon>
        <taxon>indigoferoid/millettioid clade</taxon>
        <taxon>Phaseoleae</taxon>
        <taxon>Mucuna</taxon>
    </lineage>
</organism>
<sequence>MEPCSATKGEEKNAIYKVRLVTKGYRQIYCINYQKTFSLVAKLDTVRQLTGLATTPIQCEKRLSFMAILKKYYMDIPPRYTMSSQAKVMYKLQKTLYDLKQSPRAWFGWFNITMKKFGFKQSHLNYTLFLKHQNRKVTTLIIYVDDMIIIRDDKEEMSRL</sequence>
<name>A0A371GU41_MUCPR</name>